<keyword evidence="12" id="KW-0418">Kinase</keyword>
<evidence type="ECO:0000313" key="22">
    <source>
        <dbReference type="Proteomes" id="UP000228934"/>
    </source>
</evidence>
<comment type="cofactor">
    <cofactor evidence="1">
        <name>Mg(2+)</name>
        <dbReference type="ChEBI" id="CHEBI:18420"/>
    </cofactor>
</comment>
<evidence type="ECO:0000256" key="6">
    <source>
        <dbReference type="ARBA" id="ARBA00012513"/>
    </source>
</evidence>
<keyword evidence="8" id="KW-0963">Cytoplasm</keyword>
<evidence type="ECO:0000256" key="18">
    <source>
        <dbReference type="PROSITE-ProRule" id="PRU01206"/>
    </source>
</evidence>
<dbReference type="EMBL" id="KV930710">
    <property type="protein sequence ID" value="PIO31523.1"/>
    <property type="molecule type" value="Genomic_DNA"/>
</dbReference>
<dbReference type="GO" id="GO:0005524">
    <property type="term" value="F:ATP binding"/>
    <property type="evidence" value="ECO:0007669"/>
    <property type="project" value="UniProtKB-KW"/>
</dbReference>
<dbReference type="GO" id="GO:0005737">
    <property type="term" value="C:cytoplasm"/>
    <property type="evidence" value="ECO:0007669"/>
    <property type="project" value="TreeGrafter"/>
</dbReference>
<feature type="non-terminal residue" evidence="21">
    <location>
        <position position="1"/>
    </location>
</feature>
<dbReference type="GO" id="GO:0005886">
    <property type="term" value="C:plasma membrane"/>
    <property type="evidence" value="ECO:0007669"/>
    <property type="project" value="UniProtKB-SubCell"/>
</dbReference>
<keyword evidence="7" id="KW-1003">Cell membrane</keyword>
<evidence type="ECO:0000256" key="5">
    <source>
        <dbReference type="ARBA" id="ARBA00009903"/>
    </source>
</evidence>
<evidence type="ECO:0000256" key="1">
    <source>
        <dbReference type="ARBA" id="ARBA00001946"/>
    </source>
</evidence>
<evidence type="ECO:0000256" key="12">
    <source>
        <dbReference type="ARBA" id="ARBA00022777"/>
    </source>
</evidence>
<dbReference type="Pfam" id="PF08912">
    <property type="entry name" value="Rho_Binding"/>
    <property type="match status" value="1"/>
</dbReference>
<comment type="similarity">
    <text evidence="5">Belongs to the protein kinase superfamily. AGC Ser/Thr protein kinase family.</text>
</comment>
<evidence type="ECO:0000256" key="10">
    <source>
        <dbReference type="ARBA" id="ARBA00022679"/>
    </source>
</evidence>
<evidence type="ECO:0000256" key="13">
    <source>
        <dbReference type="ARBA" id="ARBA00022840"/>
    </source>
</evidence>
<dbReference type="GO" id="GO:1901888">
    <property type="term" value="P:regulation of cell junction assembly"/>
    <property type="evidence" value="ECO:0007669"/>
    <property type="project" value="TreeGrafter"/>
</dbReference>
<evidence type="ECO:0000256" key="8">
    <source>
        <dbReference type="ARBA" id="ARBA00022490"/>
    </source>
</evidence>
<evidence type="ECO:0000256" key="11">
    <source>
        <dbReference type="ARBA" id="ARBA00022741"/>
    </source>
</evidence>
<dbReference type="PANTHER" id="PTHR22988">
    <property type="entry name" value="MYOTONIC DYSTROPHY S/T KINASE-RELATED"/>
    <property type="match status" value="1"/>
</dbReference>
<name>A0A2G9RWD4_AQUCT</name>
<protein>
    <recommendedName>
        <fullName evidence="6">non-specific serine/threonine protein kinase</fullName>
        <ecNumber evidence="6">2.7.11.1</ecNumber>
    </recommendedName>
</protein>
<dbReference type="Gene3D" id="1.20.5.730">
    <property type="entry name" value="Single helix bin"/>
    <property type="match status" value="1"/>
</dbReference>
<dbReference type="AlphaFoldDB" id="A0A2G9RWD4"/>
<dbReference type="FunFam" id="1.20.5.730:FF:000001">
    <property type="entry name" value="rho-associated protein kinase 2"/>
    <property type="match status" value="1"/>
</dbReference>
<feature type="coiled-coil region" evidence="19">
    <location>
        <begin position="157"/>
        <end position="195"/>
    </location>
</feature>
<keyword evidence="13" id="KW-0067">ATP-binding</keyword>
<keyword evidence="10" id="KW-0808">Transferase</keyword>
<keyword evidence="17" id="KW-0206">Cytoskeleton</keyword>
<dbReference type="GO" id="GO:0072518">
    <property type="term" value="F:Rho-dependent protein serine/threonine kinase activity"/>
    <property type="evidence" value="ECO:0007669"/>
    <property type="project" value="TreeGrafter"/>
</dbReference>
<dbReference type="EC" id="2.7.11.1" evidence="6"/>
<evidence type="ECO:0000256" key="9">
    <source>
        <dbReference type="ARBA" id="ARBA00022527"/>
    </source>
</evidence>
<evidence type="ECO:0000256" key="17">
    <source>
        <dbReference type="ARBA" id="ARBA00023212"/>
    </source>
</evidence>
<dbReference type="OrthoDB" id="3638488at2759"/>
<dbReference type="GO" id="GO:0007266">
    <property type="term" value="P:Rho protein signal transduction"/>
    <property type="evidence" value="ECO:0007669"/>
    <property type="project" value="UniProtKB-UniRule"/>
</dbReference>
<dbReference type="Proteomes" id="UP000228934">
    <property type="component" value="Unassembled WGS sequence"/>
</dbReference>
<keyword evidence="9" id="KW-0723">Serine/threonine-protein kinase</keyword>
<evidence type="ECO:0000256" key="4">
    <source>
        <dbReference type="ARBA" id="ARBA00004245"/>
    </source>
</evidence>
<dbReference type="GO" id="GO:0031267">
    <property type="term" value="F:small GTPase binding"/>
    <property type="evidence" value="ECO:0007669"/>
    <property type="project" value="InterPro"/>
</dbReference>
<dbReference type="GO" id="GO:0005813">
    <property type="term" value="C:centrosome"/>
    <property type="evidence" value="ECO:0007669"/>
    <property type="project" value="TreeGrafter"/>
</dbReference>
<evidence type="ECO:0000256" key="7">
    <source>
        <dbReference type="ARBA" id="ARBA00022475"/>
    </source>
</evidence>
<reference evidence="22" key="1">
    <citation type="journal article" date="2017" name="Nat. Commun.">
        <title>The North American bullfrog draft genome provides insight into hormonal regulation of long noncoding RNA.</title>
        <authorList>
            <person name="Hammond S.A."/>
            <person name="Warren R.L."/>
            <person name="Vandervalk B.P."/>
            <person name="Kucuk E."/>
            <person name="Khan H."/>
            <person name="Gibb E.A."/>
            <person name="Pandoh P."/>
            <person name="Kirk H."/>
            <person name="Zhao Y."/>
            <person name="Jones M."/>
            <person name="Mungall A.J."/>
            <person name="Coope R."/>
            <person name="Pleasance S."/>
            <person name="Moore R.A."/>
            <person name="Holt R.A."/>
            <person name="Round J.M."/>
            <person name="Ohora S."/>
            <person name="Walle B.V."/>
            <person name="Veldhoen N."/>
            <person name="Helbing C.C."/>
            <person name="Birol I."/>
        </authorList>
    </citation>
    <scope>NUCLEOTIDE SEQUENCE [LARGE SCALE GENOMIC DNA]</scope>
</reference>
<evidence type="ECO:0000256" key="15">
    <source>
        <dbReference type="ARBA" id="ARBA00023054"/>
    </source>
</evidence>
<evidence type="ECO:0000256" key="19">
    <source>
        <dbReference type="SAM" id="Coils"/>
    </source>
</evidence>
<dbReference type="SUPFAM" id="SSF103652">
    <property type="entry name" value="G protein-binding domain"/>
    <property type="match status" value="1"/>
</dbReference>
<keyword evidence="15 18" id="KW-0175">Coiled coil</keyword>
<evidence type="ECO:0000259" key="20">
    <source>
        <dbReference type="PROSITE" id="PS51859"/>
    </source>
</evidence>
<comment type="subcellular location">
    <subcellularLocation>
        <location evidence="3">Cell membrane</location>
    </subcellularLocation>
    <subcellularLocation>
        <location evidence="4">Cytoplasm</location>
        <location evidence="4">Cytoskeleton</location>
    </subcellularLocation>
    <subcellularLocation>
        <location evidence="2">Endomembrane system</location>
        <topology evidence="2">Peripheral membrane protein</topology>
    </subcellularLocation>
</comment>
<evidence type="ECO:0000256" key="2">
    <source>
        <dbReference type="ARBA" id="ARBA00004184"/>
    </source>
</evidence>
<keyword evidence="22" id="KW-1185">Reference proteome</keyword>
<dbReference type="PROSITE" id="PS51859">
    <property type="entry name" value="RHO_BD"/>
    <property type="match status" value="1"/>
</dbReference>
<accession>A0A2G9RWD4</accession>
<feature type="domain" description="RhoBD" evidence="20">
    <location>
        <begin position="80"/>
        <end position="148"/>
    </location>
</feature>
<proteinExistence type="inferred from homology"/>
<evidence type="ECO:0000256" key="3">
    <source>
        <dbReference type="ARBA" id="ARBA00004236"/>
    </source>
</evidence>
<dbReference type="GO" id="GO:0031032">
    <property type="term" value="P:actomyosin structure organization"/>
    <property type="evidence" value="ECO:0007669"/>
    <property type="project" value="TreeGrafter"/>
</dbReference>
<evidence type="ECO:0000313" key="21">
    <source>
        <dbReference type="EMBL" id="PIO31523.1"/>
    </source>
</evidence>
<keyword evidence="11" id="KW-0547">Nucleotide-binding</keyword>
<dbReference type="PANTHER" id="PTHR22988:SF28">
    <property type="entry name" value="RHO-ASSOCIATED PROTEIN KINASE 2"/>
    <property type="match status" value="1"/>
</dbReference>
<sequence length="198" mass="22933">DSLAAQLEITLTKADSEQLARSIAEEQYSDLEKEKIMKELEIKEMMARHKQELAEKYATISSVRTWGWATVLEDANKTLTTDVANLANEKEELNNKLKESQEQILSLREEESGILIIKSQFEKQLLNERTLKTQAVNKLAEIMNRKIPTKGGADTDIRRKEKENRKLQLDLKSEREKLSRLVVKYQKEMNEMQAVLEL</sequence>
<dbReference type="GO" id="GO:0012505">
    <property type="term" value="C:endomembrane system"/>
    <property type="evidence" value="ECO:0007669"/>
    <property type="project" value="UniProtKB-SubCell"/>
</dbReference>
<organism evidence="21 22">
    <name type="scientific">Aquarana catesbeiana</name>
    <name type="common">American bullfrog</name>
    <name type="synonym">Rana catesbeiana</name>
    <dbReference type="NCBI Taxonomy" id="8400"/>
    <lineage>
        <taxon>Eukaryota</taxon>
        <taxon>Metazoa</taxon>
        <taxon>Chordata</taxon>
        <taxon>Craniata</taxon>
        <taxon>Vertebrata</taxon>
        <taxon>Euteleostomi</taxon>
        <taxon>Amphibia</taxon>
        <taxon>Batrachia</taxon>
        <taxon>Anura</taxon>
        <taxon>Neobatrachia</taxon>
        <taxon>Ranoidea</taxon>
        <taxon>Ranidae</taxon>
        <taxon>Aquarana</taxon>
    </lineage>
</organism>
<keyword evidence="16" id="KW-0472">Membrane</keyword>
<dbReference type="GO" id="GO:0048598">
    <property type="term" value="P:embryonic morphogenesis"/>
    <property type="evidence" value="ECO:0007669"/>
    <property type="project" value="TreeGrafter"/>
</dbReference>
<evidence type="ECO:0000256" key="16">
    <source>
        <dbReference type="ARBA" id="ARBA00023136"/>
    </source>
</evidence>
<gene>
    <name evidence="21" type="ORF">AB205_0199480</name>
</gene>
<dbReference type="GO" id="GO:0030866">
    <property type="term" value="P:cortical actin cytoskeleton organization"/>
    <property type="evidence" value="ECO:0007669"/>
    <property type="project" value="TreeGrafter"/>
</dbReference>
<evidence type="ECO:0000256" key="14">
    <source>
        <dbReference type="ARBA" id="ARBA00022842"/>
    </source>
</evidence>
<feature type="coiled-coil region" evidence="19">
    <location>
        <begin position="14"/>
        <end position="110"/>
    </location>
</feature>
<dbReference type="InterPro" id="IPR015008">
    <property type="entry name" value="ROCK_Rho-bd_dom"/>
</dbReference>
<dbReference type="InterPro" id="IPR050839">
    <property type="entry name" value="Rho-assoc_Ser/Thr_Kinase"/>
</dbReference>
<dbReference type="GO" id="GO:0000281">
    <property type="term" value="P:mitotic cytokinesis"/>
    <property type="evidence" value="ECO:0007669"/>
    <property type="project" value="TreeGrafter"/>
</dbReference>
<keyword evidence="14" id="KW-0460">Magnesium</keyword>